<evidence type="ECO:0000313" key="2">
    <source>
        <dbReference type="EMBL" id="KKN86202.1"/>
    </source>
</evidence>
<accession>A0A0F9UFQ1</accession>
<proteinExistence type="predicted"/>
<feature type="compositionally biased region" description="Polar residues" evidence="1">
    <location>
        <begin position="161"/>
        <end position="175"/>
    </location>
</feature>
<comment type="caution">
    <text evidence="2">The sequence shown here is derived from an EMBL/GenBank/DDBJ whole genome shotgun (WGS) entry which is preliminary data.</text>
</comment>
<protein>
    <submittedName>
        <fullName evidence="2">Uncharacterized protein</fullName>
    </submittedName>
</protein>
<evidence type="ECO:0000256" key="1">
    <source>
        <dbReference type="SAM" id="MobiDB-lite"/>
    </source>
</evidence>
<reference evidence="2" key="1">
    <citation type="journal article" date="2015" name="Nature">
        <title>Complex archaea that bridge the gap between prokaryotes and eukaryotes.</title>
        <authorList>
            <person name="Spang A."/>
            <person name="Saw J.H."/>
            <person name="Jorgensen S.L."/>
            <person name="Zaremba-Niedzwiedzka K."/>
            <person name="Martijn J."/>
            <person name="Lind A.E."/>
            <person name="van Eijk R."/>
            <person name="Schleper C."/>
            <person name="Guy L."/>
            <person name="Ettema T.J."/>
        </authorList>
    </citation>
    <scope>NUCLEOTIDE SEQUENCE</scope>
</reference>
<name>A0A0F9UFQ1_9ZZZZ</name>
<dbReference type="EMBL" id="LAZR01000150">
    <property type="protein sequence ID" value="KKN86202.1"/>
    <property type="molecule type" value="Genomic_DNA"/>
</dbReference>
<gene>
    <name evidence="2" type="ORF">LCGC14_0270710</name>
</gene>
<sequence length="488" mass="53018">MSIRFSNAREFVDLVTGQDTAMSDGFAAKKELRRVADKDKTALSVLSGLVRSHVGADAASLTTADTYATLLGNILGEITTGKQSVIYESVLTEFLDQHGFIDKSFAKNTNAVETHSHTSGSLAPVQHEDDSMDALDSLLAGDDFSPLDGEGEAARDKSATKPDNVQDYSGQNSTQISKSTLDAADTSTQITQNVSSIETAEVSIDPLTELGPGIFEVHWPGSGSGRQRIASGELMKLPGILPPAPLAGTSEHYGAWLDGDVWNPLAISLKLDLKDGDNLDDLFEMQSEFYALPESAMKTYSARSPANPETGRTHAQFIHYAARDLGRVSHTYDVGKEMLAKAVARYFEENEPGSADFLNRVGYTFKCGTELIDTVCGALDIQDFFLSDGPAEAGQGPLSDLRGAISPAARLDVPYLLDRVLLLHFGSGVSICSAMHDTLIELRHAQLCRHIGRDVSPFEFDPAFERDWFTELNEYEMSREEEYGPSPM</sequence>
<dbReference type="AlphaFoldDB" id="A0A0F9UFQ1"/>
<organism evidence="2">
    <name type="scientific">marine sediment metagenome</name>
    <dbReference type="NCBI Taxonomy" id="412755"/>
    <lineage>
        <taxon>unclassified sequences</taxon>
        <taxon>metagenomes</taxon>
        <taxon>ecological metagenomes</taxon>
    </lineage>
</organism>
<feature type="region of interest" description="Disordered" evidence="1">
    <location>
        <begin position="138"/>
        <end position="175"/>
    </location>
</feature>